<sequence length="119" mass="14327">MNVRFLSLIGLSCLSILEFNNTAISQKEKEIYEKFTFFINRNAFFLEEKQSLVINYTSFIKDFVDSSEELEFIDVQYVQENDEIFPIYISSLKLEVKYQRNFTYKRYLLTFNLEEKQHG</sequence>
<reference evidence="1" key="2">
    <citation type="journal article" date="2021" name="PeerJ">
        <title>Extensive microbial diversity within the chicken gut microbiome revealed by metagenomics and culture.</title>
        <authorList>
            <person name="Gilroy R."/>
            <person name="Ravi A."/>
            <person name="Getino M."/>
            <person name="Pursley I."/>
            <person name="Horton D.L."/>
            <person name="Alikhan N.F."/>
            <person name="Baker D."/>
            <person name="Gharbi K."/>
            <person name="Hall N."/>
            <person name="Watson M."/>
            <person name="Adriaenssens E.M."/>
            <person name="Foster-Nyarko E."/>
            <person name="Jarju S."/>
            <person name="Secka A."/>
            <person name="Antonio M."/>
            <person name="Oren A."/>
            <person name="Chaudhuri R.R."/>
            <person name="La Ragione R."/>
            <person name="Hildebrand F."/>
            <person name="Pallen M.J."/>
        </authorList>
    </citation>
    <scope>NUCLEOTIDE SEQUENCE</scope>
    <source>
        <strain evidence="1">1748</strain>
    </source>
</reference>
<gene>
    <name evidence="1" type="ORF">IAC78_03645</name>
</gene>
<dbReference type="EMBL" id="JADING010000102">
    <property type="protein sequence ID" value="MBO8414546.1"/>
    <property type="molecule type" value="Genomic_DNA"/>
</dbReference>
<dbReference type="Proteomes" id="UP000823629">
    <property type="component" value="Unassembled WGS sequence"/>
</dbReference>
<evidence type="ECO:0000313" key="2">
    <source>
        <dbReference type="Proteomes" id="UP000823629"/>
    </source>
</evidence>
<reference evidence="1" key="1">
    <citation type="submission" date="2020-10" db="EMBL/GenBank/DDBJ databases">
        <authorList>
            <person name="Gilroy R."/>
        </authorList>
    </citation>
    <scope>NUCLEOTIDE SEQUENCE</scope>
    <source>
        <strain evidence="1">1748</strain>
    </source>
</reference>
<name>A0A9D9GRY1_9BACL</name>
<comment type="caution">
    <text evidence="1">The sequence shown here is derived from an EMBL/GenBank/DDBJ whole genome shotgun (WGS) entry which is preliminary data.</text>
</comment>
<proteinExistence type="predicted"/>
<protein>
    <submittedName>
        <fullName evidence="1">Uncharacterized protein</fullName>
    </submittedName>
</protein>
<accession>A0A9D9GRY1</accession>
<evidence type="ECO:0000313" key="1">
    <source>
        <dbReference type="EMBL" id="MBO8414546.1"/>
    </source>
</evidence>
<dbReference type="AlphaFoldDB" id="A0A9D9GRY1"/>
<organism evidence="1 2">
    <name type="scientific">Candidatus Scatoplasma merdavium</name>
    <dbReference type="NCBI Taxonomy" id="2840932"/>
    <lineage>
        <taxon>Bacteria</taxon>
        <taxon>Bacillati</taxon>
        <taxon>Bacillota</taxon>
        <taxon>Bacilli</taxon>
        <taxon>Bacillales</taxon>
        <taxon>Candidatus Scatoplasma</taxon>
    </lineage>
</organism>